<sequence length="265" mass="29820">MTPEKTVELEVDNYFVLFPHFYWSPENYISYSVGQNKFPEFSEVTDKFYGDLTKISGDDSFPPVARGCARNILEKREVENKKLGKIWEHICRMAPRVAETSASPSNAAENISLDEALSSIPPPVTYASDASVSTSVTRVVGYWPPKKVERWSEFRTDAANFDFSGEARFSAPEFCDDISVRVESDVDTAVSVNICRIMGQLLGPQFVFGKQKNSDFAQDPTIGRIIPDYTCRYFANDDDAGQIIFPIEVKRNLAVKELIKTRGSH</sequence>
<protein>
    <submittedName>
        <fullName evidence="1">Serine/threonine-protein kinase brsk2-like isoform x3</fullName>
    </submittedName>
</protein>
<reference evidence="1 2" key="1">
    <citation type="journal article" date="2019" name="Environ. Microbiol.">
        <title>At the nexus of three kingdoms: the genome of the mycorrhizal fungus Gigaspora margarita provides insights into plant, endobacterial and fungal interactions.</title>
        <authorList>
            <person name="Venice F."/>
            <person name="Ghignone S."/>
            <person name="Salvioli di Fossalunga A."/>
            <person name="Amselem J."/>
            <person name="Novero M."/>
            <person name="Xianan X."/>
            <person name="Sedzielewska Toro K."/>
            <person name="Morin E."/>
            <person name="Lipzen A."/>
            <person name="Grigoriev I.V."/>
            <person name="Henrissat B."/>
            <person name="Martin F.M."/>
            <person name="Bonfante P."/>
        </authorList>
    </citation>
    <scope>NUCLEOTIDE SEQUENCE [LARGE SCALE GENOMIC DNA]</scope>
    <source>
        <strain evidence="1 2">BEG34</strain>
    </source>
</reference>
<keyword evidence="2" id="KW-1185">Reference proteome</keyword>
<dbReference type="Proteomes" id="UP000439903">
    <property type="component" value="Unassembled WGS sequence"/>
</dbReference>
<evidence type="ECO:0000313" key="2">
    <source>
        <dbReference type="Proteomes" id="UP000439903"/>
    </source>
</evidence>
<accession>A0A8H4B3Z2</accession>
<gene>
    <name evidence="1" type="ORF">F8M41_010611</name>
</gene>
<keyword evidence="1" id="KW-0418">Kinase</keyword>
<keyword evidence="1" id="KW-0808">Transferase</keyword>
<evidence type="ECO:0000313" key="1">
    <source>
        <dbReference type="EMBL" id="KAF0558082.1"/>
    </source>
</evidence>
<dbReference type="AlphaFoldDB" id="A0A8H4B3Z2"/>
<dbReference type="OrthoDB" id="2156052at2759"/>
<proteinExistence type="predicted"/>
<comment type="caution">
    <text evidence="1">The sequence shown here is derived from an EMBL/GenBank/DDBJ whole genome shotgun (WGS) entry which is preliminary data.</text>
</comment>
<dbReference type="EMBL" id="WTPW01000023">
    <property type="protein sequence ID" value="KAF0558082.1"/>
    <property type="molecule type" value="Genomic_DNA"/>
</dbReference>
<dbReference type="GO" id="GO:0016301">
    <property type="term" value="F:kinase activity"/>
    <property type="evidence" value="ECO:0007669"/>
    <property type="project" value="UniProtKB-KW"/>
</dbReference>
<name>A0A8H4B3Z2_GIGMA</name>
<organism evidence="1 2">
    <name type="scientific">Gigaspora margarita</name>
    <dbReference type="NCBI Taxonomy" id="4874"/>
    <lineage>
        <taxon>Eukaryota</taxon>
        <taxon>Fungi</taxon>
        <taxon>Fungi incertae sedis</taxon>
        <taxon>Mucoromycota</taxon>
        <taxon>Glomeromycotina</taxon>
        <taxon>Glomeromycetes</taxon>
        <taxon>Diversisporales</taxon>
        <taxon>Gigasporaceae</taxon>
        <taxon>Gigaspora</taxon>
    </lineage>
</organism>